<dbReference type="EMBL" id="VWRR01000019">
    <property type="protein sequence ID" value="KAF6000528.1"/>
    <property type="molecule type" value="Genomic_DNA"/>
</dbReference>
<reference evidence="9 10" key="1">
    <citation type="journal article" date="2020" name="J. Phycol.">
        <title>Comparative genome analysis reveals Cyanidiococcus gen. nov., a new extremophilic red algal genus sister to Cyanidioschyzon (Cyanidioschyzonaceae, Rhodophyta).</title>
        <authorList>
            <person name="Liu S.-L."/>
            <person name="Chiang Y.-R."/>
            <person name="Yoon H.S."/>
            <person name="Fu H.-Y."/>
        </authorList>
    </citation>
    <scope>NUCLEOTIDE SEQUENCE [LARGE SCALE GENOMIC DNA]</scope>
    <source>
        <strain evidence="9 10">THAL066</strain>
    </source>
</reference>
<accession>A0A7J7IBZ2</accession>
<dbReference type="GO" id="GO:0005634">
    <property type="term" value="C:nucleus"/>
    <property type="evidence" value="ECO:0007669"/>
    <property type="project" value="TreeGrafter"/>
</dbReference>
<evidence type="ECO:0000259" key="8">
    <source>
        <dbReference type="PROSITE" id="PS50011"/>
    </source>
</evidence>
<feature type="compositionally biased region" description="Polar residues" evidence="7">
    <location>
        <begin position="100"/>
        <end position="111"/>
    </location>
</feature>
<dbReference type="InterPro" id="IPR008271">
    <property type="entry name" value="Ser/Thr_kinase_AS"/>
</dbReference>
<comment type="caution">
    <text evidence="9">The sequence shown here is derived from an EMBL/GenBank/DDBJ whole genome shotgun (WGS) entry which is preliminary data.</text>
</comment>
<dbReference type="SUPFAM" id="SSF56112">
    <property type="entry name" value="Protein kinase-like (PK-like)"/>
    <property type="match status" value="1"/>
</dbReference>
<dbReference type="InterPro" id="IPR017441">
    <property type="entry name" value="Protein_kinase_ATP_BS"/>
</dbReference>
<feature type="compositionally biased region" description="Low complexity" evidence="7">
    <location>
        <begin position="548"/>
        <end position="557"/>
    </location>
</feature>
<feature type="region of interest" description="Disordered" evidence="7">
    <location>
        <begin position="548"/>
        <end position="583"/>
    </location>
</feature>
<dbReference type="Gene3D" id="1.10.510.10">
    <property type="entry name" value="Transferase(Phosphotransferase) domain 1"/>
    <property type="match status" value="1"/>
</dbReference>
<feature type="region of interest" description="Disordered" evidence="7">
    <location>
        <begin position="946"/>
        <end position="974"/>
    </location>
</feature>
<keyword evidence="10" id="KW-1185">Reference proteome</keyword>
<dbReference type="GO" id="GO:0033316">
    <property type="term" value="P:meiotic spindle assembly checkpoint signaling"/>
    <property type="evidence" value="ECO:0007669"/>
    <property type="project" value="TreeGrafter"/>
</dbReference>
<dbReference type="InterPro" id="IPR011009">
    <property type="entry name" value="Kinase-like_dom_sf"/>
</dbReference>
<dbReference type="InterPro" id="IPR027084">
    <property type="entry name" value="Mps1_cat"/>
</dbReference>
<dbReference type="GO" id="GO:0004674">
    <property type="term" value="F:protein serine/threonine kinase activity"/>
    <property type="evidence" value="ECO:0007669"/>
    <property type="project" value="UniProtKB-KW"/>
</dbReference>
<feature type="region of interest" description="Disordered" evidence="7">
    <location>
        <begin position="161"/>
        <end position="181"/>
    </location>
</feature>
<dbReference type="PANTHER" id="PTHR22974">
    <property type="entry name" value="MIXED LINEAGE PROTEIN KINASE"/>
    <property type="match status" value="1"/>
</dbReference>
<evidence type="ECO:0000256" key="4">
    <source>
        <dbReference type="ARBA" id="ARBA00022777"/>
    </source>
</evidence>
<evidence type="ECO:0000256" key="2">
    <source>
        <dbReference type="ARBA" id="ARBA00022679"/>
    </source>
</evidence>
<name>A0A7J7IBZ2_9RHOD</name>
<dbReference type="GO" id="GO:0034501">
    <property type="term" value="P:protein localization to kinetochore"/>
    <property type="evidence" value="ECO:0007669"/>
    <property type="project" value="TreeGrafter"/>
</dbReference>
<dbReference type="Gene3D" id="1.25.40.430">
    <property type="match status" value="1"/>
</dbReference>
<dbReference type="CDD" id="cd14131">
    <property type="entry name" value="PKc_Mps1"/>
    <property type="match status" value="1"/>
</dbReference>
<evidence type="ECO:0000256" key="1">
    <source>
        <dbReference type="ARBA" id="ARBA00022527"/>
    </source>
</evidence>
<dbReference type="GO" id="GO:0007094">
    <property type="term" value="P:mitotic spindle assembly checkpoint signaling"/>
    <property type="evidence" value="ECO:0007669"/>
    <property type="project" value="TreeGrafter"/>
</dbReference>
<sequence>MSVGHSTTRDQNWVEREQPSPSSPAAGRVPVPHAVAARGDESPLAGAPGPSVSSSPGAPQGAARNTLSLLRQRVRQLRRRRRSEELAHNDPSDSCEPSCLRNQPASDTLQVDSPPGLLTASAVARSTTTSAISPRLQRAVGCFPKQSPGQRPSVVVETVATDASRSLTSPPAPGRRPADETPAERQWMNVFREVFGASPAALVPLEHRDCVFRVLRNALSSLDDACLRAVRERPTCPGAWRALLQPLEQVLVPESNSMDSLVSEDARLALLQLVQRVYERATRSVPVRGNRRNADYVQLWLEAVRVQIALTDRADAEEVRDTFRYLKAERIGEHDPRICEKWAAFERRLGNERKARKLEQEADARREAAEHFMRGTCFWLSASAGPDYALPEVVRSGEHNPSSHSVDAVSEDARYAASLLTVTTDAMELGPENERVRFKPATGMTVATGSTATLSTGFGLGQADDQAPTLVSWPRVEHAPVSNGPVESPSRARQPARETSSVSAAYTETVQDRDPLTMVSSPRIRRDPAGVLELQWVPCKFATGVEPSAEASAASEEQVLPGPPALTHRSPPGMQTATASPEAVVEVPTSITRPNSGSSDVPHMEQLAPASDRGCNTTMRNAMGSLSSAQAPALAQAQTTHGMQNAPTPNDERRMKRPSSFQKVSSDALAASTITATAMPQSASPMQQVATVVDAAEPSTVEPIVPNASATTKTTHRRSLQRLDVDKENAEPACVRESSPLLGLPPGLADTVVHVGGHPYIKLEIVGRGGSSKVFKVMCARTRKIYALKRVRIRKADRETFRSYCNEIALLQRLRGNDNIIQLIEAEIREHAGLIYLVMEYGEIDLARLLLRGAGRPMNANFLRLYWQQMLEAVHTIHEARIVHSDLKPANFLFVEGVLKLIDFGIAKAIQNDTTNIVRDSQVGTLNYMSPEAILDTGEAASLVADGQRSRAPPVAGPRTGSGRSGPAPASRRRYKLGRASDIWSLGCILYQMVYGRTPFSHLNVIQKLRCITDPAYEIAFPAVAGIQGMGSVASAAALVDTLRRCLQRDPAQRATIPELLSHSFLNPDMQLDTPKTVSSCEPNSEN</sequence>
<evidence type="ECO:0000256" key="6">
    <source>
        <dbReference type="PROSITE-ProRule" id="PRU10141"/>
    </source>
</evidence>
<evidence type="ECO:0000313" key="10">
    <source>
        <dbReference type="Proteomes" id="UP000530660"/>
    </source>
</evidence>
<dbReference type="FunFam" id="3.30.200.20:FF:000131">
    <property type="entry name" value="Dual specificity protein kinase TTK"/>
    <property type="match status" value="1"/>
</dbReference>
<dbReference type="Gene3D" id="3.30.200.20">
    <property type="entry name" value="Phosphorylase Kinase, domain 1"/>
    <property type="match status" value="1"/>
</dbReference>
<feature type="region of interest" description="Disordered" evidence="7">
    <location>
        <begin position="1"/>
        <end position="115"/>
    </location>
</feature>
<dbReference type="PROSITE" id="PS00108">
    <property type="entry name" value="PROTEIN_KINASE_ST"/>
    <property type="match status" value="1"/>
</dbReference>
<keyword evidence="2" id="KW-0808">Transferase</keyword>
<dbReference type="GO" id="GO:0004712">
    <property type="term" value="F:protein serine/threonine/tyrosine kinase activity"/>
    <property type="evidence" value="ECO:0007669"/>
    <property type="project" value="TreeGrafter"/>
</dbReference>
<evidence type="ECO:0000256" key="3">
    <source>
        <dbReference type="ARBA" id="ARBA00022741"/>
    </source>
</evidence>
<dbReference type="PROSITE" id="PS00107">
    <property type="entry name" value="PROTEIN_KINASE_ATP"/>
    <property type="match status" value="1"/>
</dbReference>
<evidence type="ECO:0000256" key="7">
    <source>
        <dbReference type="SAM" id="MobiDB-lite"/>
    </source>
</evidence>
<dbReference type="PANTHER" id="PTHR22974:SF21">
    <property type="entry name" value="DUAL SPECIFICITY PROTEIN KINASE TTK"/>
    <property type="match status" value="1"/>
</dbReference>
<dbReference type="AlphaFoldDB" id="A0A7J7IBZ2"/>
<evidence type="ECO:0000313" key="9">
    <source>
        <dbReference type="EMBL" id="KAF6000528.1"/>
    </source>
</evidence>
<dbReference type="GO" id="GO:0098813">
    <property type="term" value="P:nuclear chromosome segregation"/>
    <property type="evidence" value="ECO:0007669"/>
    <property type="project" value="UniProtKB-ARBA"/>
</dbReference>
<dbReference type="InterPro" id="IPR000719">
    <property type="entry name" value="Prot_kinase_dom"/>
</dbReference>
<feature type="compositionally biased region" description="Polar residues" evidence="7">
    <location>
        <begin position="1"/>
        <end position="11"/>
    </location>
</feature>
<dbReference type="PROSITE" id="PS50011">
    <property type="entry name" value="PROTEIN_KINASE_DOM"/>
    <property type="match status" value="1"/>
</dbReference>
<feature type="domain" description="Protein kinase" evidence="8">
    <location>
        <begin position="760"/>
        <end position="1066"/>
    </location>
</feature>
<dbReference type="Pfam" id="PF00069">
    <property type="entry name" value="Pkinase"/>
    <property type="match status" value="2"/>
</dbReference>
<feature type="compositionally biased region" description="Polar residues" evidence="7">
    <location>
        <begin position="497"/>
        <end position="509"/>
    </location>
</feature>
<dbReference type="OrthoDB" id="20524at2759"/>
<gene>
    <name evidence="9" type="ORF">F1559_001250</name>
</gene>
<proteinExistence type="predicted"/>
<feature type="compositionally biased region" description="Basic and acidic residues" evidence="7">
    <location>
        <begin position="82"/>
        <end position="91"/>
    </location>
</feature>
<feature type="compositionally biased region" description="Low complexity" evidence="7">
    <location>
        <begin position="42"/>
        <end position="71"/>
    </location>
</feature>
<keyword evidence="4" id="KW-0418">Kinase</keyword>
<dbReference type="SMART" id="SM00220">
    <property type="entry name" value="S_TKc"/>
    <property type="match status" value="1"/>
</dbReference>
<feature type="binding site" evidence="6">
    <location>
        <position position="795"/>
    </location>
    <ligand>
        <name>ATP</name>
        <dbReference type="ChEBI" id="CHEBI:30616"/>
    </ligand>
</feature>
<keyword evidence="1" id="KW-0723">Serine/threonine-protein kinase</keyword>
<keyword evidence="5 6" id="KW-0067">ATP-binding</keyword>
<evidence type="ECO:0000256" key="5">
    <source>
        <dbReference type="ARBA" id="ARBA00022840"/>
    </source>
</evidence>
<dbReference type="GO" id="GO:0000776">
    <property type="term" value="C:kinetochore"/>
    <property type="evidence" value="ECO:0007669"/>
    <property type="project" value="TreeGrafter"/>
</dbReference>
<organism evidence="9 10">
    <name type="scientific">Cyanidiococcus yangmingshanensis</name>
    <dbReference type="NCBI Taxonomy" id="2690220"/>
    <lineage>
        <taxon>Eukaryota</taxon>
        <taxon>Rhodophyta</taxon>
        <taxon>Bangiophyceae</taxon>
        <taxon>Cyanidiales</taxon>
        <taxon>Cyanidiaceae</taxon>
        <taxon>Cyanidiococcus</taxon>
    </lineage>
</organism>
<protein>
    <recommendedName>
        <fullName evidence="8">Protein kinase domain-containing protein</fullName>
    </recommendedName>
</protein>
<keyword evidence="3 6" id="KW-0547">Nucleotide-binding</keyword>
<feature type="region of interest" description="Disordered" evidence="7">
    <location>
        <begin position="479"/>
        <end position="509"/>
    </location>
</feature>
<dbReference type="Proteomes" id="UP000530660">
    <property type="component" value="Unassembled WGS sequence"/>
</dbReference>
<dbReference type="GO" id="GO:0005524">
    <property type="term" value="F:ATP binding"/>
    <property type="evidence" value="ECO:0007669"/>
    <property type="project" value="UniProtKB-UniRule"/>
</dbReference>
<feature type="compositionally biased region" description="Basic residues" evidence="7">
    <location>
        <begin position="72"/>
        <end position="81"/>
    </location>
</feature>